<feature type="region of interest" description="Disordered" evidence="1">
    <location>
        <begin position="153"/>
        <end position="194"/>
    </location>
</feature>
<comment type="caution">
    <text evidence="2">The sequence shown here is derived from an EMBL/GenBank/DDBJ whole genome shotgun (WGS) entry which is preliminary data.</text>
</comment>
<keyword evidence="3" id="KW-1185">Reference proteome</keyword>
<feature type="compositionally biased region" description="Low complexity" evidence="1">
    <location>
        <begin position="164"/>
        <end position="182"/>
    </location>
</feature>
<evidence type="ECO:0000313" key="3">
    <source>
        <dbReference type="Proteomes" id="UP000036771"/>
    </source>
</evidence>
<dbReference type="Pfam" id="PF09923">
    <property type="entry name" value="DUF2155"/>
    <property type="match status" value="1"/>
</dbReference>
<reference evidence="2 3" key="1">
    <citation type="submission" date="2015-03" db="EMBL/GenBank/DDBJ databases">
        <title>Caedibacter varicaedens, whole genome shotgun sequence.</title>
        <authorList>
            <person name="Suzuki H."/>
            <person name="Dapper A.L."/>
            <person name="Gibson A.K."/>
            <person name="Jackson C."/>
            <person name="Lee H."/>
            <person name="Pejaver V.R."/>
            <person name="Doak T."/>
            <person name="Lynch M."/>
        </authorList>
    </citation>
    <scope>NUCLEOTIDE SEQUENCE [LARGE SCALE GENOMIC DNA]</scope>
</reference>
<sequence>MTKKNLIPDLWLVIAIGLIWGKTGGSSDIRKHDSFEEKAIEEISSVSQGVRTNRVLLRGLDKITARVSDLEVTLGKAVNFGNLEITARFCQKSAPEDPPESVAFLEITEHKPGETPVPVFAGWMFSSSPTISAMEHPVYDIWVKECRGEPLRESSSTIVPPLSPSLSASPLLAPSSSSPSSLDVFKRGFKAQPQ</sequence>
<dbReference type="STRING" id="1629334.Cva_01113"/>
<evidence type="ECO:0000256" key="1">
    <source>
        <dbReference type="SAM" id="MobiDB-lite"/>
    </source>
</evidence>
<dbReference type="InterPro" id="IPR019225">
    <property type="entry name" value="DUF2155"/>
</dbReference>
<gene>
    <name evidence="2" type="ORF">Cva_01113</name>
</gene>
<dbReference type="AlphaFoldDB" id="A0A0K8ME34"/>
<name>A0A0K8ME34_9PROT</name>
<dbReference type="Proteomes" id="UP000036771">
    <property type="component" value="Unassembled WGS sequence"/>
</dbReference>
<protein>
    <recommendedName>
        <fullName evidence="4">DUF2155 domain-containing protein</fullName>
    </recommendedName>
</protein>
<dbReference type="EMBL" id="BBVC01000060">
    <property type="protein sequence ID" value="GAO98453.1"/>
    <property type="molecule type" value="Genomic_DNA"/>
</dbReference>
<proteinExistence type="predicted"/>
<organism evidence="2 3">
    <name type="scientific">Caedimonas varicaedens</name>
    <dbReference type="NCBI Taxonomy" id="1629334"/>
    <lineage>
        <taxon>Bacteria</taxon>
        <taxon>Pseudomonadati</taxon>
        <taxon>Pseudomonadota</taxon>
        <taxon>Alphaproteobacteria</taxon>
        <taxon>Holosporales</taxon>
        <taxon>Caedimonadaceae</taxon>
        <taxon>Caedimonas</taxon>
    </lineage>
</organism>
<accession>A0A0K8ME34</accession>
<evidence type="ECO:0008006" key="4">
    <source>
        <dbReference type="Google" id="ProtNLM"/>
    </source>
</evidence>
<evidence type="ECO:0000313" key="2">
    <source>
        <dbReference type="EMBL" id="GAO98453.1"/>
    </source>
</evidence>